<dbReference type="SUPFAM" id="SSF56935">
    <property type="entry name" value="Porins"/>
    <property type="match status" value="1"/>
</dbReference>
<dbReference type="GO" id="GO:0009279">
    <property type="term" value="C:cell outer membrane"/>
    <property type="evidence" value="ECO:0007669"/>
    <property type="project" value="UniProtKB-SubCell"/>
</dbReference>
<dbReference type="PANTHER" id="PTHR35093:SF8">
    <property type="entry name" value="OUTER MEMBRANE PROTEIN NMB0088-RELATED"/>
    <property type="match status" value="1"/>
</dbReference>
<dbReference type="RefSeq" id="WP_168660498.1">
    <property type="nucleotide sequence ID" value="NZ_CP051180.1"/>
</dbReference>
<dbReference type="InterPro" id="IPR005017">
    <property type="entry name" value="OMPP1/FadL/TodX"/>
</dbReference>
<sequence length="442" mass="47239">MTKIATACALALMSSQSFAAGFLLNETSASGLGRAFAGEGAAADDAAVLARNPAAMALFDTAALSIAGTYIDPGVDMNGVTNPFGDPNNLDIDGAAPEAFIPAAYYIRPLNDKVAVGFAAFTNFGLGTDFDDDHGAGPIAGKTDMITMNFNASVSYRINDNWSVGAGANVVYGDAEFERFLGDTADFINSQLPVPFGLENTDVAASMKGDGFGYGYNIGVMYEVNDRHRFALTYRSDITLELEGDYYSDLPSGAGLNGTSGEKIDGYLDLELPAIAEFSGYHEITDQVTLHTTVMWTNWSVFEDIDGRADGDSTLTGGLCGLNPVGCEVSDGDSLLLKEENFEDAWRFGLGMTYKVSSEVALRAGIAYDETPVPENHRSISIPDSDRIWYSIGANYRMSDQSSIDFAFSFIDGEEVEVNESGFVLESEGNAILVAAQYNYAF</sequence>
<keyword evidence="10" id="KW-1185">Reference proteome</keyword>
<keyword evidence="3" id="KW-1134">Transmembrane beta strand</keyword>
<keyword evidence="5 8" id="KW-0732">Signal</keyword>
<proteinExistence type="inferred from homology"/>
<evidence type="ECO:0000256" key="1">
    <source>
        <dbReference type="ARBA" id="ARBA00004571"/>
    </source>
</evidence>
<evidence type="ECO:0000256" key="2">
    <source>
        <dbReference type="ARBA" id="ARBA00008163"/>
    </source>
</evidence>
<evidence type="ECO:0000313" key="10">
    <source>
        <dbReference type="Proteomes" id="UP000501602"/>
    </source>
</evidence>
<dbReference type="KEGG" id="fes:HER31_10310"/>
<keyword evidence="6" id="KW-0472">Membrane</keyword>
<evidence type="ECO:0000313" key="9">
    <source>
        <dbReference type="EMBL" id="QIZ77237.1"/>
    </source>
</evidence>
<evidence type="ECO:0000256" key="3">
    <source>
        <dbReference type="ARBA" id="ARBA00022452"/>
    </source>
</evidence>
<evidence type="ECO:0000256" key="6">
    <source>
        <dbReference type="ARBA" id="ARBA00023136"/>
    </source>
</evidence>
<dbReference type="PANTHER" id="PTHR35093">
    <property type="entry name" value="OUTER MEMBRANE PROTEIN NMB0088-RELATED"/>
    <property type="match status" value="1"/>
</dbReference>
<keyword evidence="7" id="KW-0998">Cell outer membrane</keyword>
<accession>A0A6H1UDQ1</accession>
<evidence type="ECO:0000256" key="5">
    <source>
        <dbReference type="ARBA" id="ARBA00022729"/>
    </source>
</evidence>
<dbReference type="GO" id="GO:0015483">
    <property type="term" value="F:long-chain fatty acid transporting porin activity"/>
    <property type="evidence" value="ECO:0007669"/>
    <property type="project" value="TreeGrafter"/>
</dbReference>
<dbReference type="Gene3D" id="2.40.160.60">
    <property type="entry name" value="Outer membrane protein transport protein (OMPP1/FadL/TodX)"/>
    <property type="match status" value="1"/>
</dbReference>
<organism evidence="9 10">
    <name type="scientific">Ferrimonas lipolytica</name>
    <dbReference type="NCBI Taxonomy" id="2724191"/>
    <lineage>
        <taxon>Bacteria</taxon>
        <taxon>Pseudomonadati</taxon>
        <taxon>Pseudomonadota</taxon>
        <taxon>Gammaproteobacteria</taxon>
        <taxon>Alteromonadales</taxon>
        <taxon>Ferrimonadaceae</taxon>
        <taxon>Ferrimonas</taxon>
    </lineage>
</organism>
<dbReference type="EMBL" id="CP051180">
    <property type="protein sequence ID" value="QIZ77237.1"/>
    <property type="molecule type" value="Genomic_DNA"/>
</dbReference>
<comment type="similarity">
    <text evidence="2">Belongs to the OmpP1/FadL family.</text>
</comment>
<dbReference type="Proteomes" id="UP000501602">
    <property type="component" value="Chromosome"/>
</dbReference>
<dbReference type="Pfam" id="PF03349">
    <property type="entry name" value="Toluene_X"/>
    <property type="match status" value="1"/>
</dbReference>
<keyword evidence="4" id="KW-0812">Transmembrane</keyword>
<evidence type="ECO:0000256" key="4">
    <source>
        <dbReference type="ARBA" id="ARBA00022692"/>
    </source>
</evidence>
<gene>
    <name evidence="9" type="ORF">HER31_10310</name>
</gene>
<comment type="subcellular location">
    <subcellularLocation>
        <location evidence="1">Cell outer membrane</location>
        <topology evidence="1">Multi-pass membrane protein</topology>
    </subcellularLocation>
</comment>
<protein>
    <submittedName>
        <fullName evidence="9">Long-chain fatty acid transporter</fullName>
    </submittedName>
</protein>
<evidence type="ECO:0000256" key="8">
    <source>
        <dbReference type="SAM" id="SignalP"/>
    </source>
</evidence>
<feature type="chain" id="PRO_5026325866" evidence="8">
    <location>
        <begin position="20"/>
        <end position="442"/>
    </location>
</feature>
<dbReference type="AlphaFoldDB" id="A0A6H1UDQ1"/>
<reference evidence="9 10" key="1">
    <citation type="submission" date="2020-04" db="EMBL/GenBank/DDBJ databases">
        <title>Ferrimonas sp. S7 isolated from sea water.</title>
        <authorList>
            <person name="Bae S.S."/>
            <person name="Baek K."/>
        </authorList>
    </citation>
    <scope>NUCLEOTIDE SEQUENCE [LARGE SCALE GENOMIC DNA]</scope>
    <source>
        <strain evidence="9 10">S7</strain>
    </source>
</reference>
<feature type="signal peptide" evidence="8">
    <location>
        <begin position="1"/>
        <end position="19"/>
    </location>
</feature>
<name>A0A6H1UDQ1_9GAMM</name>
<evidence type="ECO:0000256" key="7">
    <source>
        <dbReference type="ARBA" id="ARBA00023237"/>
    </source>
</evidence>